<dbReference type="EMBL" id="QOIL01000012">
    <property type="protein sequence ID" value="RCG29084.1"/>
    <property type="molecule type" value="Genomic_DNA"/>
</dbReference>
<dbReference type="AlphaFoldDB" id="A0A367FFI8"/>
<dbReference type="Proteomes" id="UP000253094">
    <property type="component" value="Unassembled WGS sequence"/>
</dbReference>
<reference evidence="5 6" key="1">
    <citation type="submission" date="2018-06" db="EMBL/GenBank/DDBJ databases">
        <title>Sphaerisporangium craniellae sp. nov., isolated from a marine sponge in the South China Sea.</title>
        <authorList>
            <person name="Li L."/>
        </authorList>
    </citation>
    <scope>NUCLEOTIDE SEQUENCE [LARGE SCALE GENOMIC DNA]</scope>
    <source>
        <strain evidence="5 6">CCTCC AA 208026</strain>
    </source>
</reference>
<dbReference type="GO" id="GO:0003677">
    <property type="term" value="F:DNA binding"/>
    <property type="evidence" value="ECO:0007669"/>
    <property type="project" value="UniProtKB-KW"/>
</dbReference>
<accession>A0A367FFI8</accession>
<evidence type="ECO:0000313" key="5">
    <source>
        <dbReference type="EMBL" id="RCG29084.1"/>
    </source>
</evidence>
<evidence type="ECO:0000256" key="2">
    <source>
        <dbReference type="ARBA" id="ARBA00023125"/>
    </source>
</evidence>
<dbReference type="InterPro" id="IPR036390">
    <property type="entry name" value="WH_DNA-bd_sf"/>
</dbReference>
<keyword evidence="6" id="KW-1185">Reference proteome</keyword>
<dbReference type="InterPro" id="IPR000524">
    <property type="entry name" value="Tscrpt_reg_HTH_GntR"/>
</dbReference>
<dbReference type="Gene3D" id="3.40.1410.10">
    <property type="entry name" value="Chorismate lyase-like"/>
    <property type="match status" value="1"/>
</dbReference>
<organism evidence="5 6">
    <name type="scientific">Sphaerisporangium album</name>
    <dbReference type="NCBI Taxonomy" id="509200"/>
    <lineage>
        <taxon>Bacteria</taxon>
        <taxon>Bacillati</taxon>
        <taxon>Actinomycetota</taxon>
        <taxon>Actinomycetes</taxon>
        <taxon>Streptosporangiales</taxon>
        <taxon>Streptosporangiaceae</taxon>
        <taxon>Sphaerisporangium</taxon>
    </lineage>
</organism>
<dbReference type="PANTHER" id="PTHR44846">
    <property type="entry name" value="MANNOSYL-D-GLYCERATE TRANSPORT/METABOLISM SYSTEM REPRESSOR MNGR-RELATED"/>
    <property type="match status" value="1"/>
</dbReference>
<protein>
    <submittedName>
        <fullName evidence="5">GntR family transcriptional regulator</fullName>
    </submittedName>
</protein>
<dbReference type="InterPro" id="IPR011663">
    <property type="entry name" value="UTRA"/>
</dbReference>
<dbReference type="Pfam" id="PF07702">
    <property type="entry name" value="UTRA"/>
    <property type="match status" value="1"/>
</dbReference>
<dbReference type="CDD" id="cd07377">
    <property type="entry name" value="WHTH_GntR"/>
    <property type="match status" value="1"/>
</dbReference>
<dbReference type="SMART" id="SM00345">
    <property type="entry name" value="HTH_GNTR"/>
    <property type="match status" value="1"/>
</dbReference>
<evidence type="ECO:0000259" key="4">
    <source>
        <dbReference type="PROSITE" id="PS50949"/>
    </source>
</evidence>
<keyword evidence="3" id="KW-0804">Transcription</keyword>
<keyword evidence="2" id="KW-0238">DNA-binding</keyword>
<keyword evidence="1" id="KW-0805">Transcription regulation</keyword>
<sequence length="269" mass="29725">MYELRSWVVAELPLPDLDPTSDRAVFRQIADHIRDAIEQGVLAEGEKVPSEAQLMQHYGVARMTIRNALQVLQGEGLTVAEHGRGVFVRSHPPVRRLASDRFARRHREQGKAAFIAETEGAGGRPTVDSIKITEEAPPGSVAELLGLTAADSVVRRSRRYLINGQPVETAVSYIPAEIARGTRIAQPDSGPGGIYARLEELGHRLDHFVEEIKSRMPLREEMRSLKLAPGIPVFHLVRTAYTTDGRAVEVCDTVMSTDAYVLSYELPAR</sequence>
<evidence type="ECO:0000256" key="3">
    <source>
        <dbReference type="ARBA" id="ARBA00023163"/>
    </source>
</evidence>
<dbReference type="SUPFAM" id="SSF46785">
    <property type="entry name" value="Winged helix' DNA-binding domain"/>
    <property type="match status" value="1"/>
</dbReference>
<dbReference type="PROSITE" id="PS50949">
    <property type="entry name" value="HTH_GNTR"/>
    <property type="match status" value="1"/>
</dbReference>
<dbReference type="InterPro" id="IPR050679">
    <property type="entry name" value="Bact_HTH_transcr_reg"/>
</dbReference>
<dbReference type="SUPFAM" id="SSF64288">
    <property type="entry name" value="Chorismate lyase-like"/>
    <property type="match status" value="1"/>
</dbReference>
<dbReference type="OrthoDB" id="3214900at2"/>
<evidence type="ECO:0000313" key="6">
    <source>
        <dbReference type="Proteomes" id="UP000253094"/>
    </source>
</evidence>
<proteinExistence type="predicted"/>
<dbReference type="GO" id="GO:0003700">
    <property type="term" value="F:DNA-binding transcription factor activity"/>
    <property type="evidence" value="ECO:0007669"/>
    <property type="project" value="InterPro"/>
</dbReference>
<dbReference type="InterPro" id="IPR028978">
    <property type="entry name" value="Chorismate_lyase_/UTRA_dom_sf"/>
</dbReference>
<dbReference type="PRINTS" id="PR00035">
    <property type="entry name" value="HTHGNTR"/>
</dbReference>
<name>A0A367FFI8_9ACTN</name>
<feature type="domain" description="HTH gntR-type" evidence="4">
    <location>
        <begin position="23"/>
        <end position="91"/>
    </location>
</feature>
<dbReference type="Gene3D" id="1.10.10.10">
    <property type="entry name" value="Winged helix-like DNA-binding domain superfamily/Winged helix DNA-binding domain"/>
    <property type="match status" value="1"/>
</dbReference>
<dbReference type="PANTHER" id="PTHR44846:SF17">
    <property type="entry name" value="GNTR-FAMILY TRANSCRIPTIONAL REGULATOR"/>
    <property type="match status" value="1"/>
</dbReference>
<evidence type="ECO:0000256" key="1">
    <source>
        <dbReference type="ARBA" id="ARBA00023015"/>
    </source>
</evidence>
<dbReference type="GO" id="GO:0045892">
    <property type="term" value="P:negative regulation of DNA-templated transcription"/>
    <property type="evidence" value="ECO:0007669"/>
    <property type="project" value="TreeGrafter"/>
</dbReference>
<dbReference type="SMART" id="SM00866">
    <property type="entry name" value="UTRA"/>
    <property type="match status" value="1"/>
</dbReference>
<gene>
    <name evidence="5" type="ORF">DQ384_22365</name>
</gene>
<dbReference type="InterPro" id="IPR036388">
    <property type="entry name" value="WH-like_DNA-bd_sf"/>
</dbReference>
<comment type="caution">
    <text evidence="5">The sequence shown here is derived from an EMBL/GenBank/DDBJ whole genome shotgun (WGS) entry which is preliminary data.</text>
</comment>
<dbReference type="Pfam" id="PF00392">
    <property type="entry name" value="GntR"/>
    <property type="match status" value="1"/>
</dbReference>